<dbReference type="Pfam" id="PF04977">
    <property type="entry name" value="DivIC"/>
    <property type="match status" value="1"/>
</dbReference>
<dbReference type="RefSeq" id="WP_250861200.1">
    <property type="nucleotide sequence ID" value="NZ_JAGSOJ010000005.1"/>
</dbReference>
<dbReference type="InterPro" id="IPR007060">
    <property type="entry name" value="FtsL/DivIC"/>
</dbReference>
<evidence type="ECO:0000313" key="3">
    <source>
        <dbReference type="Proteomes" id="UP001056429"/>
    </source>
</evidence>
<keyword evidence="1" id="KW-0175">Coiled coil</keyword>
<keyword evidence="3" id="KW-1185">Reference proteome</keyword>
<sequence>MKKIFKLRVLLILILIIGMAYNYVSQEMKLRSQKEEFKKLEEKLKEAEKEYLYLTNQDNHKLDDKYVTKEAREKLRFIKQGEITIIDKNQ</sequence>
<name>A0A9J6P644_9CLOT</name>
<evidence type="ECO:0000256" key="1">
    <source>
        <dbReference type="SAM" id="Coils"/>
    </source>
</evidence>
<dbReference type="Proteomes" id="UP001056429">
    <property type="component" value="Unassembled WGS sequence"/>
</dbReference>
<comment type="caution">
    <text evidence="2">The sequence shown here is derived from an EMBL/GenBank/DDBJ whole genome shotgun (WGS) entry which is preliminary data.</text>
</comment>
<reference evidence="2" key="1">
    <citation type="journal article" date="2021" name="mSystems">
        <title>Bacteria and Archaea Synergistically Convert Glycine Betaine to Biogenic Methane in the Formosa Cold Seep of the South China Sea.</title>
        <authorList>
            <person name="Li L."/>
            <person name="Zhang W."/>
            <person name="Zhang S."/>
            <person name="Song L."/>
            <person name="Sun Q."/>
            <person name="Zhang H."/>
            <person name="Xiang H."/>
            <person name="Dong X."/>
        </authorList>
    </citation>
    <scope>NUCLEOTIDE SEQUENCE</scope>
    <source>
        <strain evidence="2">ZWT</strain>
    </source>
</reference>
<gene>
    <name evidence="2" type="ORF">KDK92_20170</name>
</gene>
<evidence type="ECO:0000313" key="2">
    <source>
        <dbReference type="EMBL" id="MCM1992051.1"/>
    </source>
</evidence>
<dbReference type="EMBL" id="JAGSOJ010000005">
    <property type="protein sequence ID" value="MCM1992051.1"/>
    <property type="molecule type" value="Genomic_DNA"/>
</dbReference>
<accession>A0A9J6P644</accession>
<proteinExistence type="predicted"/>
<organism evidence="2 3">
    <name type="scientific">Oceanirhabdus seepicola</name>
    <dbReference type="NCBI Taxonomy" id="2828781"/>
    <lineage>
        <taxon>Bacteria</taxon>
        <taxon>Bacillati</taxon>
        <taxon>Bacillota</taxon>
        <taxon>Clostridia</taxon>
        <taxon>Eubacteriales</taxon>
        <taxon>Clostridiaceae</taxon>
        <taxon>Oceanirhabdus</taxon>
    </lineage>
</organism>
<feature type="coiled-coil region" evidence="1">
    <location>
        <begin position="23"/>
        <end position="57"/>
    </location>
</feature>
<reference evidence="2" key="2">
    <citation type="submission" date="2021-04" db="EMBL/GenBank/DDBJ databases">
        <authorList>
            <person name="Dong X."/>
        </authorList>
    </citation>
    <scope>NUCLEOTIDE SEQUENCE</scope>
    <source>
        <strain evidence="2">ZWT</strain>
    </source>
</reference>
<protein>
    <submittedName>
        <fullName evidence="2">Septum formation initiator family protein</fullName>
    </submittedName>
</protein>
<dbReference type="AlphaFoldDB" id="A0A9J6P644"/>